<feature type="compositionally biased region" description="Acidic residues" evidence="1">
    <location>
        <begin position="22"/>
        <end position="48"/>
    </location>
</feature>
<feature type="domain" description="PiggyBac transposable element-derived protein" evidence="2">
    <location>
        <begin position="102"/>
        <end position="188"/>
    </location>
</feature>
<gene>
    <name evidence="3" type="ORF">SEV965_LOCUS9367</name>
</gene>
<accession>A0A814EWA4</accession>
<dbReference type="PANTHER" id="PTHR46599">
    <property type="entry name" value="PIGGYBAC TRANSPOSABLE ELEMENT-DERIVED PROTEIN 4"/>
    <property type="match status" value="1"/>
</dbReference>
<protein>
    <recommendedName>
        <fullName evidence="2">PiggyBac transposable element-derived protein domain-containing protein</fullName>
    </recommendedName>
</protein>
<evidence type="ECO:0000256" key="1">
    <source>
        <dbReference type="SAM" id="MobiDB-lite"/>
    </source>
</evidence>
<evidence type="ECO:0000313" key="3">
    <source>
        <dbReference type="EMBL" id="CAF0973437.1"/>
    </source>
</evidence>
<dbReference type="PANTHER" id="PTHR46599:SF3">
    <property type="entry name" value="PIGGYBAC TRANSPOSABLE ELEMENT-DERIVED PROTEIN 4"/>
    <property type="match status" value="1"/>
</dbReference>
<comment type="caution">
    <text evidence="3">The sequence shown here is derived from an EMBL/GenBank/DDBJ whole genome shotgun (WGS) entry which is preliminary data.</text>
</comment>
<dbReference type="Pfam" id="PF13843">
    <property type="entry name" value="DDE_Tnp_1_7"/>
    <property type="match status" value="1"/>
</dbReference>
<dbReference type="EMBL" id="CAJNOU010000363">
    <property type="protein sequence ID" value="CAF0973437.1"/>
    <property type="molecule type" value="Genomic_DNA"/>
</dbReference>
<evidence type="ECO:0000259" key="2">
    <source>
        <dbReference type="Pfam" id="PF13843"/>
    </source>
</evidence>
<dbReference type="Proteomes" id="UP000663889">
    <property type="component" value="Unassembled WGS sequence"/>
</dbReference>
<reference evidence="3" key="1">
    <citation type="submission" date="2021-02" db="EMBL/GenBank/DDBJ databases">
        <authorList>
            <person name="Nowell W R."/>
        </authorList>
    </citation>
    <scope>NUCLEOTIDE SEQUENCE</scope>
</reference>
<evidence type="ECO:0000313" key="4">
    <source>
        <dbReference type="Proteomes" id="UP000663889"/>
    </source>
</evidence>
<dbReference type="AlphaFoldDB" id="A0A814EWA4"/>
<feature type="compositionally biased region" description="Polar residues" evidence="1">
    <location>
        <begin position="49"/>
        <end position="59"/>
    </location>
</feature>
<sequence>MAARHQTLSDYEIQEILADSASESEAEIEGGGEEEDNYEDMEVDEPEETSINFSASNRRTTRNQNIPSQIWSTGNFKPHLFHFDSSESGLTQYLMNHQLQVPLDFFQFYFDQTLMDIIVTETNRYCLQNSKNTSPHAACWMDTSIDEMYVFLATTLLMAHAKKHKIKDYWSTDELKLTPIFSHIFSRDSAEDSGPAGTSIVLNYNRSGLKIKRS</sequence>
<feature type="region of interest" description="Disordered" evidence="1">
    <location>
        <begin position="1"/>
        <end position="59"/>
    </location>
</feature>
<dbReference type="InterPro" id="IPR029526">
    <property type="entry name" value="PGBD"/>
</dbReference>
<name>A0A814EWA4_9BILA</name>
<organism evidence="3 4">
    <name type="scientific">Rotaria sordida</name>
    <dbReference type="NCBI Taxonomy" id="392033"/>
    <lineage>
        <taxon>Eukaryota</taxon>
        <taxon>Metazoa</taxon>
        <taxon>Spiralia</taxon>
        <taxon>Gnathifera</taxon>
        <taxon>Rotifera</taxon>
        <taxon>Eurotatoria</taxon>
        <taxon>Bdelloidea</taxon>
        <taxon>Philodinida</taxon>
        <taxon>Philodinidae</taxon>
        <taxon>Rotaria</taxon>
    </lineage>
</organism>
<proteinExistence type="predicted"/>